<dbReference type="Gene3D" id="3.50.4.10">
    <property type="entry name" value="Hepatocyte Growth Factor"/>
    <property type="match status" value="1"/>
</dbReference>
<dbReference type="Proteomes" id="UP000192907">
    <property type="component" value="Unassembled WGS sequence"/>
</dbReference>
<dbReference type="EMBL" id="FWZT01000012">
    <property type="protein sequence ID" value="SMF41161.1"/>
    <property type="molecule type" value="Genomic_DNA"/>
</dbReference>
<dbReference type="SMART" id="SM00223">
    <property type="entry name" value="APPLE"/>
    <property type="match status" value="1"/>
</dbReference>
<protein>
    <recommendedName>
        <fullName evidence="4">Apple domain-containing protein</fullName>
    </recommendedName>
</protein>
<dbReference type="SUPFAM" id="SSF51120">
    <property type="entry name" value="beta-Roll"/>
    <property type="match status" value="1"/>
</dbReference>
<gene>
    <name evidence="5" type="ORF">SAMN06296036_112140</name>
</gene>
<dbReference type="GO" id="GO:0006508">
    <property type="term" value="P:proteolysis"/>
    <property type="evidence" value="ECO:0007669"/>
    <property type="project" value="InterPro"/>
</dbReference>
<evidence type="ECO:0000259" key="4">
    <source>
        <dbReference type="SMART" id="SM00223"/>
    </source>
</evidence>
<dbReference type="InterPro" id="IPR000177">
    <property type="entry name" value="Apple"/>
</dbReference>
<dbReference type="STRING" id="1513793.SAMN06296036_112140"/>
<feature type="domain" description="Apple" evidence="4">
    <location>
        <begin position="524"/>
        <end position="592"/>
    </location>
</feature>
<dbReference type="AlphaFoldDB" id="A0A1Y6C9G0"/>
<keyword evidence="1" id="KW-0677">Repeat</keyword>
<dbReference type="GO" id="GO:0005576">
    <property type="term" value="C:extracellular region"/>
    <property type="evidence" value="ECO:0007669"/>
    <property type="project" value="InterPro"/>
</dbReference>
<dbReference type="OrthoDB" id="9178925at2"/>
<keyword evidence="2" id="KW-1015">Disulfide bond</keyword>
<dbReference type="Gene3D" id="2.150.10.10">
    <property type="entry name" value="Serralysin-like metalloprotease, C-terminal"/>
    <property type="match status" value="1"/>
</dbReference>
<dbReference type="InterPro" id="IPR011049">
    <property type="entry name" value="Serralysin-like_metalloprot_C"/>
</dbReference>
<keyword evidence="6" id="KW-1185">Reference proteome</keyword>
<feature type="coiled-coil region" evidence="3">
    <location>
        <begin position="245"/>
        <end position="276"/>
    </location>
</feature>
<dbReference type="CDD" id="cd01100">
    <property type="entry name" value="APPLE_Factor_XI_like"/>
    <property type="match status" value="1"/>
</dbReference>
<dbReference type="RefSeq" id="WP_132320557.1">
    <property type="nucleotide sequence ID" value="NZ_FWZT01000012.1"/>
</dbReference>
<accession>A0A1Y6C9G0</accession>
<evidence type="ECO:0000313" key="5">
    <source>
        <dbReference type="EMBL" id="SMF41161.1"/>
    </source>
</evidence>
<evidence type="ECO:0000256" key="1">
    <source>
        <dbReference type="ARBA" id="ARBA00022737"/>
    </source>
</evidence>
<name>A0A1Y6C9G0_9BACT</name>
<organism evidence="5 6">
    <name type="scientific">Pseudobacteriovorax antillogorgiicola</name>
    <dbReference type="NCBI Taxonomy" id="1513793"/>
    <lineage>
        <taxon>Bacteria</taxon>
        <taxon>Pseudomonadati</taxon>
        <taxon>Bdellovibrionota</taxon>
        <taxon>Oligoflexia</taxon>
        <taxon>Oligoflexales</taxon>
        <taxon>Pseudobacteriovoracaceae</taxon>
        <taxon>Pseudobacteriovorax</taxon>
    </lineage>
</organism>
<proteinExistence type="predicted"/>
<evidence type="ECO:0000256" key="2">
    <source>
        <dbReference type="ARBA" id="ARBA00023157"/>
    </source>
</evidence>
<evidence type="ECO:0000313" key="6">
    <source>
        <dbReference type="Proteomes" id="UP000192907"/>
    </source>
</evidence>
<reference evidence="6" key="1">
    <citation type="submission" date="2017-04" db="EMBL/GenBank/DDBJ databases">
        <authorList>
            <person name="Varghese N."/>
            <person name="Submissions S."/>
        </authorList>
    </citation>
    <scope>NUCLEOTIDE SEQUENCE [LARGE SCALE GENOMIC DNA]</scope>
    <source>
        <strain evidence="6">RKEM611</strain>
    </source>
</reference>
<keyword evidence="3" id="KW-0175">Coiled coil</keyword>
<evidence type="ECO:0000256" key="3">
    <source>
        <dbReference type="SAM" id="Coils"/>
    </source>
</evidence>
<sequence>MPFFIPFIVGAIAAGSLGTSIANSAMDGALFAPEINRYKDEIESAKKVNQNLISEIEAIDSVYNRSVAGLNAYLDISNQLQEEFLSAESRAAEQATKKILEASTVYNHSSTQVQGEMSMIASSAITTIGSVQLQQVLSDAMKNTRNGKSAANSTKNFLKAGGKIAKQSAYRAMVKAKTVLRLTKAVKIATPAAKASARLLAAGFKASSSAISRLATKAAGPFGAALDILLIGWDISSSKGRASEYRAYRDEIIESNQQLEDLKKEANHQLAALALDEAMLRKEVVNFIKYAARILLFSMDSDIGLPESLQSFDSIQSMTKVSKEELEQMLNFIQTNFDEFYEARAYTYISMIAKYKGYFIRCNVQPEYLLDHVPVLGAFGLEFTEFIYESDFTDDFIDSFVPETCDLNLHEDQVVDGLNVASVDLESSILSNISATYWVYKDSKGSFQPYKEIIRKEASISFQSMRLENKWLFLDLARKKLFEINQHDSTESLAEQADLVPIDTVKMSYIHKQKVFEAMTAIPFERDIVRIGYDYRNLITEDAIACSRECAGDGVCHAFTWRPSDKMCWLKDQVPDRALHHFSNARSGVKLGKENLKPSLDVKCSQNKDQQERLAFILFQSGTKQLGYNASNTIDRSLNFSEVPKRVTVDLSLRSTDTSSWCEDIVEVTGTSFDDDLVGNERDNILDPGATGDKGFDMLRGENGSDIYKLHSSNRIMIDNYAIDQKTDTIIIPARFKDLSIQDLGFLFSESLVLSGPNIMVIVKNWFSDELYRHAVFQSSDGIRFTAPNSKGEMKLSQDT</sequence>